<dbReference type="EMBL" id="QKWP01002750">
    <property type="protein sequence ID" value="RIB02276.1"/>
    <property type="molecule type" value="Genomic_DNA"/>
</dbReference>
<evidence type="ECO:0000256" key="1">
    <source>
        <dbReference type="SAM" id="MobiDB-lite"/>
    </source>
</evidence>
<gene>
    <name evidence="2" type="ORF">C2G38_2228267</name>
</gene>
<feature type="compositionally biased region" description="Acidic residues" evidence="1">
    <location>
        <begin position="139"/>
        <end position="148"/>
    </location>
</feature>
<organism evidence="2 3">
    <name type="scientific">Gigaspora rosea</name>
    <dbReference type="NCBI Taxonomy" id="44941"/>
    <lineage>
        <taxon>Eukaryota</taxon>
        <taxon>Fungi</taxon>
        <taxon>Fungi incertae sedis</taxon>
        <taxon>Mucoromycota</taxon>
        <taxon>Glomeromycotina</taxon>
        <taxon>Glomeromycetes</taxon>
        <taxon>Diversisporales</taxon>
        <taxon>Gigasporaceae</taxon>
        <taxon>Gigaspora</taxon>
    </lineage>
</organism>
<dbReference type="AlphaFoldDB" id="A0A397U5F8"/>
<proteinExistence type="predicted"/>
<dbReference type="Proteomes" id="UP000266673">
    <property type="component" value="Unassembled WGS sequence"/>
</dbReference>
<evidence type="ECO:0000313" key="3">
    <source>
        <dbReference type="Proteomes" id="UP000266673"/>
    </source>
</evidence>
<accession>A0A397U5F8</accession>
<feature type="region of interest" description="Disordered" evidence="1">
    <location>
        <begin position="121"/>
        <end position="148"/>
    </location>
</feature>
<name>A0A397U5F8_9GLOM</name>
<reference evidence="2 3" key="1">
    <citation type="submission" date="2018-06" db="EMBL/GenBank/DDBJ databases">
        <title>Comparative genomics reveals the genomic features of Rhizophagus irregularis, R. cerebriforme, R. diaphanum and Gigaspora rosea, and their symbiotic lifestyle signature.</title>
        <authorList>
            <person name="Morin E."/>
            <person name="San Clemente H."/>
            <person name="Chen E.C.H."/>
            <person name="De La Providencia I."/>
            <person name="Hainaut M."/>
            <person name="Kuo A."/>
            <person name="Kohler A."/>
            <person name="Murat C."/>
            <person name="Tang N."/>
            <person name="Roy S."/>
            <person name="Loubradou J."/>
            <person name="Henrissat B."/>
            <person name="Grigoriev I.V."/>
            <person name="Corradi N."/>
            <person name="Roux C."/>
            <person name="Martin F.M."/>
        </authorList>
    </citation>
    <scope>NUCLEOTIDE SEQUENCE [LARGE SCALE GENOMIC DNA]</scope>
    <source>
        <strain evidence="2 3">DAOM 194757</strain>
    </source>
</reference>
<feature type="compositionally biased region" description="Low complexity" evidence="1">
    <location>
        <begin position="124"/>
        <end position="133"/>
    </location>
</feature>
<protein>
    <submittedName>
        <fullName evidence="2">Uncharacterized protein</fullName>
    </submittedName>
</protein>
<sequence length="148" mass="17386">MGSYKFWNTLPKYINLNSFKRMLFPESVTIYRRSKKSIPKNNNYFALEPRNTLADDDILHRGLLTEEEEETAPSDDHVLRSNITRYKDDDGNLINQNEAFDANDNDNQSVTSFVDTPVTFPEEQQQQQQQQRQNIFSIMDEEEDEENA</sequence>
<keyword evidence="3" id="KW-1185">Reference proteome</keyword>
<evidence type="ECO:0000313" key="2">
    <source>
        <dbReference type="EMBL" id="RIB02276.1"/>
    </source>
</evidence>
<dbReference type="OrthoDB" id="2414697at2759"/>
<comment type="caution">
    <text evidence="2">The sequence shown here is derived from an EMBL/GenBank/DDBJ whole genome shotgun (WGS) entry which is preliminary data.</text>
</comment>